<feature type="domain" description="C2H2-type" evidence="10">
    <location>
        <begin position="10"/>
        <end position="37"/>
    </location>
</feature>
<feature type="region of interest" description="Disordered" evidence="9">
    <location>
        <begin position="194"/>
        <end position="260"/>
    </location>
</feature>
<keyword evidence="2" id="KW-0677">Repeat</keyword>
<feature type="region of interest" description="Disordered" evidence="9">
    <location>
        <begin position="115"/>
        <end position="160"/>
    </location>
</feature>
<dbReference type="eggNOG" id="ENOG502ZS9W">
    <property type="taxonomic scope" value="Bacteria"/>
</dbReference>
<dbReference type="Proteomes" id="UP000002045">
    <property type="component" value="Chromosome"/>
</dbReference>
<keyword evidence="3 8" id="KW-0863">Zinc-finger</keyword>
<dbReference type="FunFam" id="3.30.160.60:FF:000123">
    <property type="entry name" value="transcriptional repressor CTCF isoform X1"/>
    <property type="match status" value="1"/>
</dbReference>
<dbReference type="PANTHER" id="PTHR23235:SF120">
    <property type="entry name" value="KRUPPEL-LIKE FACTOR 15"/>
    <property type="match status" value="1"/>
</dbReference>
<keyword evidence="4" id="KW-0862">Zinc</keyword>
<feature type="compositionally biased region" description="Pro residues" evidence="9">
    <location>
        <begin position="204"/>
        <end position="215"/>
    </location>
</feature>
<evidence type="ECO:0000256" key="1">
    <source>
        <dbReference type="ARBA" id="ARBA00022723"/>
    </source>
</evidence>
<dbReference type="InterPro" id="IPR013087">
    <property type="entry name" value="Znf_C2H2_type"/>
</dbReference>
<feature type="compositionally biased region" description="Polar residues" evidence="9">
    <location>
        <begin position="144"/>
        <end position="160"/>
    </location>
</feature>
<dbReference type="HOGENOM" id="CLU_1069399_0_0_6"/>
<dbReference type="FunFam" id="3.30.160.60:FF:000130">
    <property type="entry name" value="Spalt-like transcription factor 4"/>
    <property type="match status" value="1"/>
</dbReference>
<proteinExistence type="predicted"/>
<evidence type="ECO:0000313" key="12">
    <source>
        <dbReference type="Proteomes" id="UP000002045"/>
    </source>
</evidence>
<dbReference type="Pfam" id="PF00096">
    <property type="entry name" value="zf-C2H2"/>
    <property type="match status" value="2"/>
</dbReference>
<dbReference type="GO" id="GO:0000981">
    <property type="term" value="F:DNA-binding transcription factor activity, RNA polymerase II-specific"/>
    <property type="evidence" value="ECO:0007669"/>
    <property type="project" value="TreeGrafter"/>
</dbReference>
<dbReference type="SUPFAM" id="SSF57667">
    <property type="entry name" value="beta-beta-alpha zinc fingers"/>
    <property type="match status" value="1"/>
</dbReference>
<dbReference type="Gene3D" id="3.30.160.60">
    <property type="entry name" value="Classic Zinc Finger"/>
    <property type="match status" value="2"/>
</dbReference>
<evidence type="ECO:0000256" key="7">
    <source>
        <dbReference type="ARBA" id="ARBA00023163"/>
    </source>
</evidence>
<sequence>MRAHTGEKPFQCDICEYTSPREDNLKRHMRAHIGEKPFQCDICEYTSTRKDNLKSHLSRMHNMNREYNTPIPVQNYQPSTSGLNTQPPNTFTSSLKQRGASPSNVDNSATFARMRQSMQEPDRRQRAPHLIPAAQSGGPVRELTPSTSQHPTPYQQPATQERFSTLRSLLENSPSPPEPSGLNVRQRSVSPYPYERAPLSIQPPGAPRPQTPLSPPSVRTTSPIGHPVRSRSVSPTAEFLRRNSSSEALPRLDIDDDDFL</sequence>
<dbReference type="PROSITE" id="PS50157">
    <property type="entry name" value="ZINC_FINGER_C2H2_2"/>
    <property type="match status" value="2"/>
</dbReference>
<evidence type="ECO:0000256" key="3">
    <source>
        <dbReference type="ARBA" id="ARBA00022771"/>
    </source>
</evidence>
<organism evidence="11 12">
    <name type="scientific">Xenorhabdus bovienii (strain SS-2004)</name>
    <name type="common">Xenorhabdus nematophila subsp. bovienii</name>
    <dbReference type="NCBI Taxonomy" id="406818"/>
    <lineage>
        <taxon>Bacteria</taxon>
        <taxon>Pseudomonadati</taxon>
        <taxon>Pseudomonadota</taxon>
        <taxon>Gammaproteobacteria</taxon>
        <taxon>Enterobacterales</taxon>
        <taxon>Morganellaceae</taxon>
        <taxon>Xenorhabdus</taxon>
    </lineage>
</organism>
<evidence type="ECO:0000313" key="11">
    <source>
        <dbReference type="EMBL" id="CBJ81164.1"/>
    </source>
</evidence>
<dbReference type="AlphaFoldDB" id="D3V349"/>
<dbReference type="KEGG" id="xbo:XBJ1_2038"/>
<dbReference type="GO" id="GO:0008270">
    <property type="term" value="F:zinc ion binding"/>
    <property type="evidence" value="ECO:0007669"/>
    <property type="project" value="UniProtKB-KW"/>
</dbReference>
<reference evidence="11" key="1">
    <citation type="journal article" date="2011" name="PLoS ONE">
        <title>The entomopathogenic bacterial endosymbionts xenorhabdus and photorhabdus: convergent lifestyles from divergent genomes.</title>
        <authorList>
            <person name="Chaston J.M."/>
            <person name="Suen G."/>
            <person name="Tucker S.L."/>
            <person name="Andersen A.W."/>
            <person name="Bhasin A."/>
            <person name="Bode E."/>
            <person name="Bode H.B."/>
            <person name="Brachmann A.O."/>
            <person name="Cowles C.E."/>
            <person name="Cowles K.N."/>
            <person name="Darby C."/>
            <person name="de Leon L."/>
            <person name="Drace K."/>
            <person name="Du Z."/>
            <person name="Givaudan A."/>
            <person name="Herbert Tran E.E."/>
            <person name="Jewell K.A."/>
            <person name="Knack J.J."/>
            <person name="Krasomil-Osterfeld K.C."/>
            <person name="Kukor R."/>
            <person name="Lanois A."/>
            <person name="Latreille P."/>
            <person name="Leimgruber N.K."/>
            <person name="Lipke C.M."/>
            <person name="Liu R."/>
            <person name="Lu X."/>
            <person name="Martens E.C."/>
            <person name="Marri P.R."/>
            <person name="Medigue C."/>
            <person name="Menard M.L."/>
            <person name="Miller N.M."/>
            <person name="Morales-Soto N."/>
            <person name="Norton S."/>
            <person name="Ogier J.C."/>
            <person name="Orchard S.S."/>
            <person name="Park D."/>
            <person name="Park Y."/>
            <person name="Qurollo B.A."/>
            <person name="Sugar D.R."/>
            <person name="Richards G.R."/>
            <person name="Rouy Z."/>
            <person name="Slominski B."/>
            <person name="Slominski K."/>
            <person name="Snyder H."/>
            <person name="Tjaden B.C."/>
            <person name="van der Hoeven R."/>
            <person name="Welch R.D."/>
            <person name="Wheeler C."/>
            <person name="Xiang B."/>
            <person name="Barbazuk B."/>
            <person name="Gaudriault S."/>
            <person name="Goodner B."/>
            <person name="Slater S.C."/>
            <person name="Forst S."/>
            <person name="Goldman B.S."/>
            <person name="Goodrich-Blair H."/>
        </authorList>
    </citation>
    <scope>NUCLEOTIDE SEQUENCE [LARGE SCALE GENOMIC DNA]</scope>
    <source>
        <strain evidence="11">SS-2004</strain>
    </source>
</reference>
<keyword evidence="1" id="KW-0479">Metal-binding</keyword>
<dbReference type="SMART" id="SM00355">
    <property type="entry name" value="ZnF_C2H2"/>
    <property type="match status" value="2"/>
</dbReference>
<dbReference type="EMBL" id="FN667741">
    <property type="protein sequence ID" value="CBJ81164.1"/>
    <property type="molecule type" value="Genomic_DNA"/>
</dbReference>
<protein>
    <recommendedName>
        <fullName evidence="10">C2H2-type domain-containing protein</fullName>
    </recommendedName>
</protein>
<evidence type="ECO:0000259" key="10">
    <source>
        <dbReference type="PROSITE" id="PS50157"/>
    </source>
</evidence>
<evidence type="ECO:0000256" key="6">
    <source>
        <dbReference type="ARBA" id="ARBA00023125"/>
    </source>
</evidence>
<evidence type="ECO:0000256" key="4">
    <source>
        <dbReference type="ARBA" id="ARBA00022833"/>
    </source>
</evidence>
<evidence type="ECO:0000256" key="2">
    <source>
        <dbReference type="ARBA" id="ARBA00022737"/>
    </source>
</evidence>
<dbReference type="PANTHER" id="PTHR23235">
    <property type="entry name" value="KRUEPPEL-LIKE TRANSCRIPTION FACTOR"/>
    <property type="match status" value="1"/>
</dbReference>
<evidence type="ECO:0000256" key="9">
    <source>
        <dbReference type="SAM" id="MobiDB-lite"/>
    </source>
</evidence>
<feature type="domain" description="C2H2-type" evidence="10">
    <location>
        <begin position="38"/>
        <end position="66"/>
    </location>
</feature>
<keyword evidence="5" id="KW-0805">Transcription regulation</keyword>
<evidence type="ECO:0000256" key="8">
    <source>
        <dbReference type="PROSITE-ProRule" id="PRU00042"/>
    </source>
</evidence>
<accession>D3V349</accession>
<dbReference type="GO" id="GO:0000978">
    <property type="term" value="F:RNA polymerase II cis-regulatory region sequence-specific DNA binding"/>
    <property type="evidence" value="ECO:0007669"/>
    <property type="project" value="TreeGrafter"/>
</dbReference>
<gene>
    <name evidence="11" type="ordered locus">XBJ1_2038</name>
</gene>
<keyword evidence="7" id="KW-0804">Transcription</keyword>
<keyword evidence="6" id="KW-0238">DNA-binding</keyword>
<dbReference type="STRING" id="406818.XBJ1_2038"/>
<dbReference type="InterPro" id="IPR036236">
    <property type="entry name" value="Znf_C2H2_sf"/>
</dbReference>
<evidence type="ECO:0000256" key="5">
    <source>
        <dbReference type="ARBA" id="ARBA00023015"/>
    </source>
</evidence>
<name>D3V349_XENBS</name>